<dbReference type="InterPro" id="IPR014720">
    <property type="entry name" value="dsRBD_dom"/>
</dbReference>
<feature type="compositionally biased region" description="Basic and acidic residues" evidence="6">
    <location>
        <begin position="108"/>
        <end position="138"/>
    </location>
</feature>
<evidence type="ECO:0000256" key="1">
    <source>
        <dbReference type="ARBA" id="ARBA00004496"/>
    </source>
</evidence>
<feature type="domain" description="DZF" evidence="8">
    <location>
        <begin position="67"/>
        <end position="460"/>
    </location>
</feature>
<dbReference type="Pfam" id="PF00035">
    <property type="entry name" value="dsrm"/>
    <property type="match status" value="1"/>
</dbReference>
<dbReference type="InterPro" id="IPR049402">
    <property type="entry name" value="DZF_dom_C"/>
</dbReference>
<dbReference type="FunFam" id="3.30.460.10:FF:000003">
    <property type="entry name" value="interleukin enhancer-binding factor 3 isoform X2"/>
    <property type="match status" value="1"/>
</dbReference>
<evidence type="ECO:0000313" key="10">
    <source>
        <dbReference type="Proteomes" id="UP000327493"/>
    </source>
</evidence>
<keyword evidence="4" id="KW-0238">DNA-binding</keyword>
<dbReference type="InterPro" id="IPR006561">
    <property type="entry name" value="DZF_dom"/>
</dbReference>
<name>A0A5J5CWR5_9PERO</name>
<dbReference type="SMART" id="SM00572">
    <property type="entry name" value="DZF"/>
    <property type="match status" value="1"/>
</dbReference>
<dbReference type="SMART" id="SM00358">
    <property type="entry name" value="DSRM"/>
    <property type="match status" value="1"/>
</dbReference>
<evidence type="ECO:0000256" key="4">
    <source>
        <dbReference type="ARBA" id="ARBA00023125"/>
    </source>
</evidence>
<dbReference type="GO" id="GO:0005737">
    <property type="term" value="C:cytoplasm"/>
    <property type="evidence" value="ECO:0007669"/>
    <property type="project" value="UniProtKB-SubCell"/>
</dbReference>
<dbReference type="Gene3D" id="3.30.160.20">
    <property type="match status" value="1"/>
</dbReference>
<dbReference type="Proteomes" id="UP000327493">
    <property type="component" value="Chromosome 15"/>
</dbReference>
<keyword evidence="5" id="KW-0694">RNA-binding</keyword>
<feature type="region of interest" description="Disordered" evidence="6">
    <location>
        <begin position="364"/>
        <end position="388"/>
    </location>
</feature>
<dbReference type="InterPro" id="IPR049401">
    <property type="entry name" value="DZF_dom_N"/>
</dbReference>
<gene>
    <name evidence="9" type="ORF">FQN60_004293</name>
</gene>
<keyword evidence="10" id="KW-1185">Reference proteome</keyword>
<dbReference type="PANTHER" id="PTHR45762:SF4">
    <property type="entry name" value="INTERLEUKIN ENHANCER-BINDING FACTOR 3"/>
    <property type="match status" value="1"/>
</dbReference>
<dbReference type="PANTHER" id="PTHR45762">
    <property type="entry name" value="ZINC FINGER RNA-BINDING PROTEIN"/>
    <property type="match status" value="1"/>
</dbReference>
<dbReference type="SUPFAM" id="SSF54768">
    <property type="entry name" value="dsRNA-binding domain-like"/>
    <property type="match status" value="1"/>
</dbReference>
<organism evidence="9 10">
    <name type="scientific">Etheostoma spectabile</name>
    <name type="common">orangethroat darter</name>
    <dbReference type="NCBI Taxonomy" id="54343"/>
    <lineage>
        <taxon>Eukaryota</taxon>
        <taxon>Metazoa</taxon>
        <taxon>Chordata</taxon>
        <taxon>Craniata</taxon>
        <taxon>Vertebrata</taxon>
        <taxon>Euteleostomi</taxon>
        <taxon>Actinopterygii</taxon>
        <taxon>Neopterygii</taxon>
        <taxon>Teleostei</taxon>
        <taxon>Neoteleostei</taxon>
        <taxon>Acanthomorphata</taxon>
        <taxon>Eupercaria</taxon>
        <taxon>Perciformes</taxon>
        <taxon>Percoidei</taxon>
        <taxon>Percidae</taxon>
        <taxon>Etheostomatinae</taxon>
        <taxon>Etheostoma</taxon>
    </lineage>
</organism>
<dbReference type="GO" id="GO:0071011">
    <property type="term" value="C:precatalytic spliceosome"/>
    <property type="evidence" value="ECO:0007669"/>
    <property type="project" value="TreeGrafter"/>
</dbReference>
<dbReference type="EMBL" id="VOFY01000015">
    <property type="protein sequence ID" value="KAA8585599.1"/>
    <property type="molecule type" value="Genomic_DNA"/>
</dbReference>
<proteinExistence type="predicted"/>
<dbReference type="InterPro" id="IPR043519">
    <property type="entry name" value="NT_sf"/>
</dbReference>
<keyword evidence="3" id="KW-0677">Repeat</keyword>
<dbReference type="PROSITE" id="PS50137">
    <property type="entry name" value="DS_RBD"/>
    <property type="match status" value="1"/>
</dbReference>
<evidence type="ECO:0000256" key="3">
    <source>
        <dbReference type="ARBA" id="ARBA00022737"/>
    </source>
</evidence>
<accession>A0A5J5CWR5</accession>
<dbReference type="GO" id="GO:0003725">
    <property type="term" value="F:double-stranded RNA binding"/>
    <property type="evidence" value="ECO:0007669"/>
    <property type="project" value="TreeGrafter"/>
</dbReference>
<dbReference type="Gene3D" id="3.30.460.10">
    <property type="entry name" value="Beta Polymerase, domain 2"/>
    <property type="match status" value="1"/>
</dbReference>
<dbReference type="Pfam" id="PF07528">
    <property type="entry name" value="DZF_N"/>
    <property type="match status" value="1"/>
</dbReference>
<reference evidence="9 10" key="1">
    <citation type="submission" date="2019-08" db="EMBL/GenBank/DDBJ databases">
        <title>A chromosome-level genome assembly, high-density linkage maps, and genome scans reveal the genomic architecture of hybrid incompatibilities underlying speciation via character displacement in darters (Percidae: Etheostominae).</title>
        <authorList>
            <person name="Moran R.L."/>
            <person name="Catchen J.M."/>
            <person name="Fuller R.C."/>
        </authorList>
    </citation>
    <scope>NUCLEOTIDE SEQUENCE [LARGE SCALE GENOMIC DNA]</scope>
    <source>
        <strain evidence="9">EspeVRDwgs_2016</strain>
        <tissue evidence="9">Muscle</tissue>
    </source>
</reference>
<evidence type="ECO:0008006" key="11">
    <source>
        <dbReference type="Google" id="ProtNLM"/>
    </source>
</evidence>
<evidence type="ECO:0000259" key="8">
    <source>
        <dbReference type="PROSITE" id="PS51703"/>
    </source>
</evidence>
<dbReference type="FunFam" id="3.30.160.20:FF:000008">
    <property type="entry name" value="interleukin enhancer-binding factor 3 isoform X2"/>
    <property type="match status" value="1"/>
</dbReference>
<dbReference type="AlphaFoldDB" id="A0A5J5CWR5"/>
<feature type="region of interest" description="Disordered" evidence="6">
    <location>
        <begin position="108"/>
        <end position="140"/>
    </location>
</feature>
<evidence type="ECO:0000256" key="6">
    <source>
        <dbReference type="SAM" id="MobiDB-lite"/>
    </source>
</evidence>
<comment type="caution">
    <text evidence="9">The sequence shown here is derived from an EMBL/GenBank/DDBJ whole genome shotgun (WGS) entry which is preliminary data.</text>
</comment>
<dbReference type="GO" id="GO:0003677">
    <property type="term" value="F:DNA binding"/>
    <property type="evidence" value="ECO:0007669"/>
    <property type="project" value="UniProtKB-KW"/>
</dbReference>
<sequence>MAHIQDVFPWQPVLHETFSTPSIAAFQIVGVSISHTCAAESLGASVQLPSISGYDATPPPMRHRSMRVFMNDDRHVMAKHAVIYPTQEELESVQNMVSHTERALKAVSDWLDKQEKGTSKSDSDSAETDKESEHRDQATRSLRGVMRVGLVAKGLLLKGDLDLELVLLCKEKPTINLLKKVSENLVTQLKMITEDKYVVTQHIREASIVIKNSKEPPLTLTIHLTSPLVREEIEKAASGVEGSPSPSPSCLWFGKAACVPPGRLTELPLVKLYLVFLFHLPIESLSVNDPPDVLDRQKCLTALASLRHAKWFQARANGLRSCVIVIRILRDLCARVPTWASLRGWHALRLSAFGQLHKVLGMDPLPSKMPKKPRSETPIDYTAPEEKAEPPQAMNALMRLNQLKPGLQYKLISQTGPVHVPVFTMAVEVDGKTFEASGPSKRTAKLHVAVKVSASFTANI</sequence>
<evidence type="ECO:0000259" key="7">
    <source>
        <dbReference type="PROSITE" id="PS50137"/>
    </source>
</evidence>
<feature type="domain" description="DRBM" evidence="7">
    <location>
        <begin position="389"/>
        <end position="458"/>
    </location>
</feature>
<evidence type="ECO:0000313" key="9">
    <source>
        <dbReference type="EMBL" id="KAA8585599.1"/>
    </source>
</evidence>
<comment type="subcellular location">
    <subcellularLocation>
        <location evidence="1">Cytoplasm</location>
    </subcellularLocation>
</comment>
<dbReference type="PROSITE" id="PS51703">
    <property type="entry name" value="DZF"/>
    <property type="match status" value="1"/>
</dbReference>
<evidence type="ECO:0000256" key="2">
    <source>
        <dbReference type="ARBA" id="ARBA00022490"/>
    </source>
</evidence>
<dbReference type="GO" id="GO:0003727">
    <property type="term" value="F:single-stranded RNA binding"/>
    <property type="evidence" value="ECO:0007669"/>
    <property type="project" value="TreeGrafter"/>
</dbReference>
<evidence type="ECO:0000256" key="5">
    <source>
        <dbReference type="PROSITE-ProRule" id="PRU00266"/>
    </source>
</evidence>
<protein>
    <recommendedName>
        <fullName evidence="11">DZF domain-containing protein</fullName>
    </recommendedName>
</protein>
<keyword evidence="2" id="KW-0963">Cytoplasm</keyword>
<dbReference type="Pfam" id="PF20965">
    <property type="entry name" value="DZF_C"/>
    <property type="match status" value="1"/>
</dbReference>